<dbReference type="SUPFAM" id="SSF88697">
    <property type="entry name" value="PUA domain-like"/>
    <property type="match status" value="1"/>
</dbReference>
<evidence type="ECO:0000256" key="3">
    <source>
        <dbReference type="ARBA" id="ARBA00022833"/>
    </source>
</evidence>
<protein>
    <submittedName>
        <fullName evidence="7">LON-domain-containing protein</fullName>
    </submittedName>
</protein>
<feature type="domain" description="RING-type" evidence="5">
    <location>
        <begin position="104"/>
        <end position="142"/>
    </location>
</feature>
<dbReference type="GO" id="GO:0061630">
    <property type="term" value="F:ubiquitin protein ligase activity"/>
    <property type="evidence" value="ECO:0007669"/>
    <property type="project" value="TreeGrafter"/>
</dbReference>
<dbReference type="InterPro" id="IPR046336">
    <property type="entry name" value="Lon_prtase_N_sf"/>
</dbReference>
<gene>
    <name evidence="7" type="ORF">EXIGLDRAFT_716091</name>
</gene>
<dbReference type="PANTHER" id="PTHR23327:SF42">
    <property type="entry name" value="LON PEPTIDASE N-TERMINAL DOMAIN AND RING FINGER PROTEIN C14F5.10C"/>
    <property type="match status" value="1"/>
</dbReference>
<feature type="domain" description="Lon N-terminal" evidence="6">
    <location>
        <begin position="185"/>
        <end position="402"/>
    </location>
</feature>
<evidence type="ECO:0000256" key="2">
    <source>
        <dbReference type="ARBA" id="ARBA00022771"/>
    </source>
</evidence>
<dbReference type="InterPro" id="IPR001841">
    <property type="entry name" value="Znf_RING"/>
</dbReference>
<dbReference type="AlphaFoldDB" id="A0A165QUE0"/>
<keyword evidence="2 4" id="KW-0863">Zinc-finger</keyword>
<dbReference type="SMART" id="SM00184">
    <property type="entry name" value="RING"/>
    <property type="match status" value="1"/>
</dbReference>
<dbReference type="InterPro" id="IPR017907">
    <property type="entry name" value="Znf_RING_CS"/>
</dbReference>
<reference evidence="7 8" key="1">
    <citation type="journal article" date="2016" name="Mol. Biol. Evol.">
        <title>Comparative Genomics of Early-Diverging Mushroom-Forming Fungi Provides Insights into the Origins of Lignocellulose Decay Capabilities.</title>
        <authorList>
            <person name="Nagy L.G."/>
            <person name="Riley R."/>
            <person name="Tritt A."/>
            <person name="Adam C."/>
            <person name="Daum C."/>
            <person name="Floudas D."/>
            <person name="Sun H."/>
            <person name="Yadav J.S."/>
            <person name="Pangilinan J."/>
            <person name="Larsson K.H."/>
            <person name="Matsuura K."/>
            <person name="Barry K."/>
            <person name="Labutti K."/>
            <person name="Kuo R."/>
            <person name="Ohm R.A."/>
            <person name="Bhattacharya S.S."/>
            <person name="Shirouzu T."/>
            <person name="Yoshinaga Y."/>
            <person name="Martin F.M."/>
            <person name="Grigoriev I.V."/>
            <person name="Hibbett D.S."/>
        </authorList>
    </citation>
    <scope>NUCLEOTIDE SEQUENCE [LARGE SCALE GENOMIC DNA]</scope>
    <source>
        <strain evidence="7 8">HHB12029</strain>
    </source>
</reference>
<dbReference type="Gene3D" id="1.20.58.1480">
    <property type="match status" value="1"/>
</dbReference>
<sequence>MLASVQRLLACNNCQRQLQRPLTLDCGHTVCAHHPHCSSPSCHPPQLSARNVLASGVAYYSASITSSAPAPHVTDVVLTNIIDLCARRPQPPDFAHRLLSELACHVCIHLVVDPVTTPCQHTFCADCLERSLDYHVRCPVCRQTLPGFAYFANHPRNVIIQSISTLAFPDLHTERQLAIAAAQHHPIYDTPIFRCNIAFPGLPTFLHIFEPRYRLMIRRCLTMPLPRFGMMMPSQPLSGTQSQPEESAEYGTILEIRSVQMFPDGRSMVEAMGVSRFRLVDCGVLDGYQVGCIETIDDFQSEDASDDGLKVSPPIISHLPTSTPALVDFCQNFLHTLRTSTAPWVAQKLDSTHGAPPDDPTAFSWWMASVLPIPEREKARLLPLRSAHARLGLIVRWIEALSNSGAADTGCIVV</sequence>
<proteinExistence type="predicted"/>
<dbReference type="EMBL" id="KV425882">
    <property type="protein sequence ID" value="KZW04084.1"/>
    <property type="molecule type" value="Genomic_DNA"/>
</dbReference>
<evidence type="ECO:0000313" key="7">
    <source>
        <dbReference type="EMBL" id="KZW04084.1"/>
    </source>
</evidence>
<dbReference type="SUPFAM" id="SSF57850">
    <property type="entry name" value="RING/U-box"/>
    <property type="match status" value="1"/>
</dbReference>
<keyword evidence="1" id="KW-0479">Metal-binding</keyword>
<dbReference type="PANTHER" id="PTHR23327">
    <property type="entry name" value="RING FINGER PROTEIN 127"/>
    <property type="match status" value="1"/>
</dbReference>
<dbReference type="Pfam" id="PF13923">
    <property type="entry name" value="zf-C3HC4_2"/>
    <property type="match status" value="1"/>
</dbReference>
<dbReference type="Proteomes" id="UP000077266">
    <property type="component" value="Unassembled WGS sequence"/>
</dbReference>
<dbReference type="InterPro" id="IPR003111">
    <property type="entry name" value="Lon_prtase_N"/>
</dbReference>
<dbReference type="PROSITE" id="PS51787">
    <property type="entry name" value="LON_N"/>
    <property type="match status" value="1"/>
</dbReference>
<evidence type="ECO:0000259" key="6">
    <source>
        <dbReference type="PROSITE" id="PS51787"/>
    </source>
</evidence>
<evidence type="ECO:0000256" key="1">
    <source>
        <dbReference type="ARBA" id="ARBA00022723"/>
    </source>
</evidence>
<dbReference type="Pfam" id="PF02190">
    <property type="entry name" value="LON_substr_bdg"/>
    <property type="match status" value="1"/>
</dbReference>
<dbReference type="STRING" id="1314781.A0A165QUE0"/>
<keyword evidence="8" id="KW-1185">Reference proteome</keyword>
<dbReference type="PROSITE" id="PS00518">
    <property type="entry name" value="ZF_RING_1"/>
    <property type="match status" value="1"/>
</dbReference>
<name>A0A165QUE0_EXIGL</name>
<accession>A0A165QUE0</accession>
<organism evidence="7 8">
    <name type="scientific">Exidia glandulosa HHB12029</name>
    <dbReference type="NCBI Taxonomy" id="1314781"/>
    <lineage>
        <taxon>Eukaryota</taxon>
        <taxon>Fungi</taxon>
        <taxon>Dikarya</taxon>
        <taxon>Basidiomycota</taxon>
        <taxon>Agaricomycotina</taxon>
        <taxon>Agaricomycetes</taxon>
        <taxon>Auriculariales</taxon>
        <taxon>Exidiaceae</taxon>
        <taxon>Exidia</taxon>
    </lineage>
</organism>
<evidence type="ECO:0000313" key="8">
    <source>
        <dbReference type="Proteomes" id="UP000077266"/>
    </source>
</evidence>
<dbReference type="Gene3D" id="2.30.130.40">
    <property type="entry name" value="LON domain-like"/>
    <property type="match status" value="1"/>
</dbReference>
<dbReference type="PROSITE" id="PS50089">
    <property type="entry name" value="ZF_RING_2"/>
    <property type="match status" value="1"/>
</dbReference>
<dbReference type="InParanoid" id="A0A165QUE0"/>
<evidence type="ECO:0000259" key="5">
    <source>
        <dbReference type="PROSITE" id="PS50089"/>
    </source>
</evidence>
<dbReference type="OrthoDB" id="264917at2759"/>
<dbReference type="InterPro" id="IPR013083">
    <property type="entry name" value="Znf_RING/FYVE/PHD"/>
</dbReference>
<dbReference type="GO" id="GO:0008270">
    <property type="term" value="F:zinc ion binding"/>
    <property type="evidence" value="ECO:0007669"/>
    <property type="project" value="UniProtKB-KW"/>
</dbReference>
<dbReference type="Gene3D" id="3.30.40.10">
    <property type="entry name" value="Zinc/RING finger domain, C3HC4 (zinc finger)"/>
    <property type="match status" value="1"/>
</dbReference>
<dbReference type="SMART" id="SM00464">
    <property type="entry name" value="LON"/>
    <property type="match status" value="1"/>
</dbReference>
<evidence type="ECO:0000256" key="4">
    <source>
        <dbReference type="PROSITE-ProRule" id="PRU00175"/>
    </source>
</evidence>
<keyword evidence="3" id="KW-0862">Zinc</keyword>
<dbReference type="InterPro" id="IPR015947">
    <property type="entry name" value="PUA-like_sf"/>
</dbReference>